<comment type="caution">
    <text evidence="2">The sequence shown here is derived from an EMBL/GenBank/DDBJ whole genome shotgun (WGS) entry which is preliminary data.</text>
</comment>
<name>A0A2H0BM24_9BACT</name>
<gene>
    <name evidence="2" type="ORF">COX02_02320</name>
</gene>
<evidence type="ECO:0000256" key="1">
    <source>
        <dbReference type="SAM" id="Phobius"/>
    </source>
</evidence>
<evidence type="ECO:0000313" key="2">
    <source>
        <dbReference type="EMBL" id="PIP58070.1"/>
    </source>
</evidence>
<evidence type="ECO:0000313" key="3">
    <source>
        <dbReference type="Proteomes" id="UP000229334"/>
    </source>
</evidence>
<keyword evidence="1" id="KW-0812">Transmembrane</keyword>
<keyword evidence="1" id="KW-1133">Transmembrane helix</keyword>
<feature type="transmembrane region" description="Helical" evidence="1">
    <location>
        <begin position="5"/>
        <end position="25"/>
    </location>
</feature>
<protein>
    <recommendedName>
        <fullName evidence="4">Dipeptidylpeptidase IV N-terminal domain-containing protein</fullName>
    </recommendedName>
</protein>
<dbReference type="Proteomes" id="UP000229334">
    <property type="component" value="Unassembled WGS sequence"/>
</dbReference>
<dbReference type="EMBL" id="PCSX01000035">
    <property type="protein sequence ID" value="PIP58070.1"/>
    <property type="molecule type" value="Genomic_DNA"/>
</dbReference>
<reference evidence="2 3" key="1">
    <citation type="submission" date="2017-09" db="EMBL/GenBank/DDBJ databases">
        <title>Depth-based differentiation of microbial function through sediment-hosted aquifers and enrichment of novel symbionts in the deep terrestrial subsurface.</title>
        <authorList>
            <person name="Probst A.J."/>
            <person name="Ladd B."/>
            <person name="Jarett J.K."/>
            <person name="Geller-Mcgrath D.E."/>
            <person name="Sieber C.M."/>
            <person name="Emerson J.B."/>
            <person name="Anantharaman K."/>
            <person name="Thomas B.C."/>
            <person name="Malmstrom R."/>
            <person name="Stieglmeier M."/>
            <person name="Klingl A."/>
            <person name="Woyke T."/>
            <person name="Ryan C.M."/>
            <person name="Banfield J.F."/>
        </authorList>
    </citation>
    <scope>NUCLEOTIDE SEQUENCE [LARGE SCALE GENOMIC DNA]</scope>
    <source>
        <strain evidence="2">CG22_combo_CG10-13_8_21_14_all_37_9</strain>
    </source>
</reference>
<dbReference type="SUPFAM" id="SSF50993">
    <property type="entry name" value="Peptidase/esterase 'gauge' domain"/>
    <property type="match status" value="1"/>
</dbReference>
<accession>A0A2H0BM24</accession>
<proteinExistence type="predicted"/>
<sequence>MNRLIIIISITAIIASLGIIGFVVYQNYQPIIQSSAKITQSVVNFFPQALDRILVSSSTNSSQFGNDPLTDKQSNQVITPLLEKISLKPVASFDLLKTSKETEILVYIEKESGNIFSLKIENQATSSPQTEPELIRLSNLTIPTVFEAYFGLDQAKNVQALVRFPDQNRQLQTISLSIEANTTNSSASSTNLWLIKTVKLSPNIYNFSVSPDKTTVFYLENIGAKSIAYTANFKLQNKKLMLVSPFSDWKINWSTTNTVYFYPRPDANYSASLYVLNLKDRSFKKIINSVKGLSALASPDDQYITYTNSFNNDFNLLVHNNKTNSNTDLYLKTFPEKCLWDKDWPTIFCSAPKQVAKGAYPNDWLLGQTNFNDSLWLVYPELGKISLFYDFKTPDENLDLISLKQDRFNNLYFIDRKTGTLYRLNSSRLLE</sequence>
<evidence type="ECO:0008006" key="4">
    <source>
        <dbReference type="Google" id="ProtNLM"/>
    </source>
</evidence>
<dbReference type="AlphaFoldDB" id="A0A2H0BM24"/>
<organism evidence="2 3">
    <name type="scientific">Candidatus Vogelbacteria bacterium CG22_combo_CG10-13_8_21_14_all_37_9</name>
    <dbReference type="NCBI Taxonomy" id="1975046"/>
    <lineage>
        <taxon>Bacteria</taxon>
        <taxon>Candidatus Vogeliibacteriota</taxon>
    </lineage>
</organism>
<keyword evidence="1" id="KW-0472">Membrane</keyword>